<sequence length="934" mass="105529">MNALEHVIELPEDPPGKNFASTLLRRLRLLLHRLAMVFLPFKALFNAVFSHSSSFFNNSRALFIKQFIRWRRSTFTLICMFALPIAAMCVIKGLDLFIQSKIGDMDIFALKNYTSFRTGNVDNYFFHDSTLDFDGPAFYIANADTATWDFGNWDVLNSVGSEYAADMPKAVSSSPMLKAPYNTMQLPNVTSFDSETDLAAYLLYAWDKRATLLIMNNQRTINPPMGSMVFTKADVNATDAVFELNLVSNFTYAEDATEYRSIAQALNLIKTAFVRHDKSDTTVDITASTAYYPKDGTDSIDIVAIIAGYFFTPLFHFLLPFTATSLVYEKEHKLRLIMRMLGLKGAEYWFVEVVFFLVLSLVMNNVFIATGYLLDLAMFTSQSVWGMEFILFCWSVSAAGQTILMSTLFSSERQCTILAWAYTLIVSIMAYVVVALEATMAGQQGWNIWWIPPIGICETVLGWGFSTSSTGHPMTTESAIDPTGFYGRMSWSLLASGFILGGLGVYLDRIMPTTPDTVEPFYFPFLPRTWMPVRSKVPSREKIEKNLSLSERRVQHEGKTVCDAIEMRKEGRKVLASNYGIVIADLRKSFKSFGLFKRHEVKAVAGINYAIRRNECFGLLGHNGAGKTTAVNILAGTVNPTSGIAYVHGFDIKTQMGNVRKICGVCPQDDIVWPELTGAEHLNFFGRIKGVPSIRLGKEGLRGPRLRPPRAPLRPAQARLGLLRRHAPPPVRGHRLYGRPRGRPARRAHHRPRPRDPPRPLGDHPREEGRPHDPADDPLHGRGRRPLQQALHHEGRPRRRPRLPHGPQEGARRHDLLPRHELQPSPRRRRLRLRARALCHSQRRGLHGLLERALRLAQGREERRRLPQLHVHRRAPWRQRARQAVALRDVPHPAGGRGKHGYVEWGVASPSLEEVFIKVSEEAVVKEPTNDEFA</sequence>
<protein>
    <recommendedName>
        <fullName evidence="7">ABC transporter domain-containing protein</fullName>
    </recommendedName>
</protein>
<comment type="caution">
    <text evidence="8">The sequence shown here is derived from an EMBL/GenBank/DDBJ whole genome shotgun (WGS) entry which is preliminary data.</text>
</comment>
<dbReference type="PANTHER" id="PTHR19229">
    <property type="entry name" value="ATP-BINDING CASSETTE TRANSPORTER SUBFAMILY A ABCA"/>
    <property type="match status" value="1"/>
</dbReference>
<dbReference type="EMBL" id="JAHDYR010000017">
    <property type="protein sequence ID" value="KAG9394079.1"/>
    <property type="molecule type" value="Genomic_DNA"/>
</dbReference>
<feature type="transmembrane region" description="Helical" evidence="6">
    <location>
        <begin position="448"/>
        <end position="465"/>
    </location>
</feature>
<dbReference type="InterPro" id="IPR003439">
    <property type="entry name" value="ABC_transporter-like_ATP-bd"/>
</dbReference>
<feature type="transmembrane region" description="Helical" evidence="6">
    <location>
        <begin position="485"/>
        <end position="507"/>
    </location>
</feature>
<feature type="compositionally biased region" description="Basic and acidic residues" evidence="5">
    <location>
        <begin position="754"/>
        <end position="780"/>
    </location>
</feature>
<keyword evidence="2 6" id="KW-0812">Transmembrane</keyword>
<dbReference type="GO" id="GO:0140359">
    <property type="term" value="F:ABC-type transporter activity"/>
    <property type="evidence" value="ECO:0007669"/>
    <property type="project" value="InterPro"/>
</dbReference>
<dbReference type="Pfam" id="PF00005">
    <property type="entry name" value="ABC_tran"/>
    <property type="match status" value="1"/>
</dbReference>
<keyword evidence="3 6" id="KW-1133">Transmembrane helix</keyword>
<feature type="compositionally biased region" description="Basic and acidic residues" evidence="5">
    <location>
        <begin position="810"/>
        <end position="822"/>
    </location>
</feature>
<feature type="transmembrane region" description="Helical" evidence="6">
    <location>
        <begin position="302"/>
        <end position="328"/>
    </location>
</feature>
<feature type="transmembrane region" description="Helical" evidence="6">
    <location>
        <begin position="417"/>
        <end position="436"/>
    </location>
</feature>
<feature type="region of interest" description="Disordered" evidence="5">
    <location>
        <begin position="719"/>
        <end position="829"/>
    </location>
</feature>
<evidence type="ECO:0000259" key="7">
    <source>
        <dbReference type="PROSITE" id="PS50893"/>
    </source>
</evidence>
<dbReference type="InterPro" id="IPR026082">
    <property type="entry name" value="ABCA"/>
</dbReference>
<dbReference type="GO" id="GO:0016020">
    <property type="term" value="C:membrane"/>
    <property type="evidence" value="ECO:0007669"/>
    <property type="project" value="UniProtKB-SubCell"/>
</dbReference>
<feature type="transmembrane region" description="Helical" evidence="6">
    <location>
        <begin position="348"/>
        <end position="374"/>
    </location>
</feature>
<proteinExistence type="predicted"/>
<dbReference type="GO" id="GO:0005524">
    <property type="term" value="F:ATP binding"/>
    <property type="evidence" value="ECO:0007669"/>
    <property type="project" value="InterPro"/>
</dbReference>
<dbReference type="GO" id="GO:0016887">
    <property type="term" value="F:ATP hydrolysis activity"/>
    <property type="evidence" value="ECO:0007669"/>
    <property type="project" value="InterPro"/>
</dbReference>
<feature type="transmembrane region" description="Helical" evidence="6">
    <location>
        <begin position="75"/>
        <end position="98"/>
    </location>
</feature>
<dbReference type="Proteomes" id="UP000717585">
    <property type="component" value="Unassembled WGS sequence"/>
</dbReference>
<evidence type="ECO:0000313" key="9">
    <source>
        <dbReference type="Proteomes" id="UP000717585"/>
    </source>
</evidence>
<accession>A0A8J6B6G8</accession>
<reference evidence="8" key="1">
    <citation type="submission" date="2021-05" db="EMBL/GenBank/DDBJ databases">
        <title>A free-living protist that lacks canonical eukaryotic 1 DNA replication and segregation systems.</title>
        <authorList>
            <person name="Salas-Leiva D.E."/>
            <person name="Tromer E.C."/>
            <person name="Curtis B.A."/>
            <person name="Jerlstrom-Hultqvist J."/>
            <person name="Kolisko M."/>
            <person name="Yi Z."/>
            <person name="Salas-Leiva J.S."/>
            <person name="Gallot-Lavallee L."/>
            <person name="Kops G.J.P.L."/>
            <person name="Archibald J.M."/>
            <person name="Simpson A.G.B."/>
            <person name="Roger A.J."/>
        </authorList>
    </citation>
    <scope>NUCLEOTIDE SEQUENCE</scope>
    <source>
        <strain evidence="8">BICM</strain>
    </source>
</reference>
<evidence type="ECO:0000256" key="2">
    <source>
        <dbReference type="ARBA" id="ARBA00022692"/>
    </source>
</evidence>
<dbReference type="SUPFAM" id="SSF52540">
    <property type="entry name" value="P-loop containing nucleoside triphosphate hydrolases"/>
    <property type="match status" value="1"/>
</dbReference>
<keyword evidence="4 6" id="KW-0472">Membrane</keyword>
<evidence type="ECO:0000256" key="1">
    <source>
        <dbReference type="ARBA" id="ARBA00004141"/>
    </source>
</evidence>
<evidence type="ECO:0000256" key="6">
    <source>
        <dbReference type="SAM" id="Phobius"/>
    </source>
</evidence>
<feature type="transmembrane region" description="Helical" evidence="6">
    <location>
        <begin position="34"/>
        <end position="55"/>
    </location>
</feature>
<feature type="domain" description="ABC transporter" evidence="7">
    <location>
        <begin position="581"/>
        <end position="834"/>
    </location>
</feature>
<name>A0A8J6B6G8_9EUKA</name>
<organism evidence="8 9">
    <name type="scientific">Carpediemonas membranifera</name>
    <dbReference type="NCBI Taxonomy" id="201153"/>
    <lineage>
        <taxon>Eukaryota</taxon>
        <taxon>Metamonada</taxon>
        <taxon>Carpediemonas-like organisms</taxon>
        <taxon>Carpediemonas</taxon>
    </lineage>
</organism>
<gene>
    <name evidence="8" type="ORF">J8273_4442</name>
</gene>
<comment type="subcellular location">
    <subcellularLocation>
        <location evidence="1">Membrane</location>
        <topology evidence="1">Multi-pass membrane protein</topology>
    </subcellularLocation>
</comment>
<evidence type="ECO:0000313" key="8">
    <source>
        <dbReference type="EMBL" id="KAG9394079.1"/>
    </source>
</evidence>
<dbReference type="OrthoDB" id="6512918at2759"/>
<feature type="transmembrane region" description="Helical" evidence="6">
    <location>
        <begin position="386"/>
        <end position="405"/>
    </location>
</feature>
<dbReference type="Pfam" id="PF12698">
    <property type="entry name" value="ABC2_membrane_3"/>
    <property type="match status" value="1"/>
</dbReference>
<dbReference type="InterPro" id="IPR027417">
    <property type="entry name" value="P-loop_NTPase"/>
</dbReference>
<dbReference type="InterPro" id="IPR013525">
    <property type="entry name" value="ABC2_TM"/>
</dbReference>
<dbReference type="AlphaFoldDB" id="A0A8J6B6G8"/>
<evidence type="ECO:0000256" key="4">
    <source>
        <dbReference type="ARBA" id="ARBA00023136"/>
    </source>
</evidence>
<keyword evidence="9" id="KW-1185">Reference proteome</keyword>
<dbReference type="PROSITE" id="PS50893">
    <property type="entry name" value="ABC_TRANSPORTER_2"/>
    <property type="match status" value="1"/>
</dbReference>
<evidence type="ECO:0000256" key="5">
    <source>
        <dbReference type="SAM" id="MobiDB-lite"/>
    </source>
</evidence>
<evidence type="ECO:0000256" key="3">
    <source>
        <dbReference type="ARBA" id="ARBA00022989"/>
    </source>
</evidence>
<dbReference type="Gene3D" id="3.40.50.300">
    <property type="entry name" value="P-loop containing nucleotide triphosphate hydrolases"/>
    <property type="match status" value="1"/>
</dbReference>
<feature type="compositionally biased region" description="Basic residues" evidence="5">
    <location>
        <begin position="722"/>
        <end position="753"/>
    </location>
</feature>